<accession>A0A4Z1D4I1</accession>
<dbReference type="RefSeq" id="WP_135786359.1">
    <property type="nucleotide sequence ID" value="NZ_SRRT01000004.1"/>
</dbReference>
<keyword evidence="4" id="KW-1185">Reference proteome</keyword>
<dbReference type="Proteomes" id="UP000298159">
    <property type="component" value="Unassembled WGS sequence"/>
</dbReference>
<comment type="caution">
    <text evidence="3">The sequence shown here is derived from an EMBL/GenBank/DDBJ whole genome shotgun (WGS) entry which is preliminary data.</text>
</comment>
<name>A0A4Z1D4I1_9ACTN</name>
<evidence type="ECO:0000259" key="2">
    <source>
        <dbReference type="Pfam" id="PF19816"/>
    </source>
</evidence>
<dbReference type="InterPro" id="IPR046266">
    <property type="entry name" value="DUF6299"/>
</dbReference>
<evidence type="ECO:0000313" key="4">
    <source>
        <dbReference type="Proteomes" id="UP000298159"/>
    </source>
</evidence>
<feature type="chain" id="PRO_5039695128" description="DUF6299 domain-containing protein" evidence="1">
    <location>
        <begin position="27"/>
        <end position="151"/>
    </location>
</feature>
<gene>
    <name evidence="3" type="ORF">E5083_15995</name>
</gene>
<evidence type="ECO:0000313" key="3">
    <source>
        <dbReference type="EMBL" id="TGN76679.1"/>
    </source>
</evidence>
<dbReference type="EMBL" id="SRRT01000004">
    <property type="protein sequence ID" value="TGN76679.1"/>
    <property type="molecule type" value="Genomic_DNA"/>
</dbReference>
<protein>
    <recommendedName>
        <fullName evidence="2">DUF6299 domain-containing protein</fullName>
    </recommendedName>
</protein>
<feature type="signal peptide" evidence="1">
    <location>
        <begin position="1"/>
        <end position="26"/>
    </location>
</feature>
<dbReference type="GeneID" id="95449104"/>
<proteinExistence type="predicted"/>
<dbReference type="AlphaFoldDB" id="A0A4Z1D4I1"/>
<feature type="domain" description="DUF6299" evidence="2">
    <location>
        <begin position="38"/>
        <end position="150"/>
    </location>
</feature>
<evidence type="ECO:0000256" key="1">
    <source>
        <dbReference type="SAM" id="SignalP"/>
    </source>
</evidence>
<keyword evidence="1" id="KW-0732">Signal</keyword>
<reference evidence="3 4" key="1">
    <citation type="submission" date="2019-04" db="EMBL/GenBank/DDBJ databases">
        <title>Streptomyces sp. nov. Bv016 isolated from bark of Buahinia variegata.</title>
        <authorList>
            <person name="Kanchanasin P."/>
            <person name="Tanasupawat S."/>
            <person name="Yuki M."/>
            <person name="Kudo T."/>
        </authorList>
    </citation>
    <scope>NUCLEOTIDE SEQUENCE [LARGE SCALE GENOMIC DNA]</scope>
    <source>
        <strain evidence="3 4">Bv016</strain>
    </source>
</reference>
<sequence>MPARPVLAAALGGAALLCALATPALATPALAGPAAAAPGESVTVDSTARLAADGTLTLSGTYRCLPGTGPVFVSSSVSQADPRVRHGIGGSAARCDGVEHRWANSGKVSAETLTAGAAHVQANVMELRPSGLVPLPVFHATRDRDITLVRS</sequence>
<organism evidence="3 4">
    <name type="scientific">Streptomyces bauhiniae</name>
    <dbReference type="NCBI Taxonomy" id="2340725"/>
    <lineage>
        <taxon>Bacteria</taxon>
        <taxon>Bacillati</taxon>
        <taxon>Actinomycetota</taxon>
        <taxon>Actinomycetes</taxon>
        <taxon>Kitasatosporales</taxon>
        <taxon>Streptomycetaceae</taxon>
        <taxon>Streptomyces</taxon>
    </lineage>
</organism>
<dbReference type="Pfam" id="PF19816">
    <property type="entry name" value="DUF6299"/>
    <property type="match status" value="1"/>
</dbReference>